<gene>
    <name evidence="9" type="ORF">ATK74_2636</name>
</gene>
<keyword evidence="3 5" id="KW-0413">Isomerase</keyword>
<feature type="binding site" evidence="8">
    <location>
        <begin position="162"/>
        <end position="164"/>
    </location>
    <ligand>
        <name>beta-D-galactose</name>
        <dbReference type="ChEBI" id="CHEBI:27667"/>
    </ligand>
</feature>
<dbReference type="GO" id="GO:0004034">
    <property type="term" value="F:aldose 1-epimerase activity"/>
    <property type="evidence" value="ECO:0007669"/>
    <property type="project" value="UniProtKB-EC"/>
</dbReference>
<evidence type="ECO:0000256" key="6">
    <source>
        <dbReference type="PIRSR" id="PIRSR005096-1"/>
    </source>
</evidence>
<evidence type="ECO:0000313" key="10">
    <source>
        <dbReference type="Proteomes" id="UP000226079"/>
    </source>
</evidence>
<dbReference type="PANTHER" id="PTHR10091">
    <property type="entry name" value="ALDOSE-1-EPIMERASE"/>
    <property type="match status" value="1"/>
</dbReference>
<dbReference type="PANTHER" id="PTHR10091:SF0">
    <property type="entry name" value="GALACTOSE MUTAROTASE"/>
    <property type="match status" value="1"/>
</dbReference>
<dbReference type="OrthoDB" id="9779408at2"/>
<dbReference type="AlphaFoldDB" id="A0A2A9CV85"/>
<dbReference type="Proteomes" id="UP000226079">
    <property type="component" value="Unassembled WGS sequence"/>
</dbReference>
<dbReference type="InterPro" id="IPR015443">
    <property type="entry name" value="Aldose_1-epimerase"/>
</dbReference>
<evidence type="ECO:0000256" key="4">
    <source>
        <dbReference type="ARBA" id="ARBA00023277"/>
    </source>
</evidence>
<evidence type="ECO:0000256" key="1">
    <source>
        <dbReference type="ARBA" id="ARBA00005028"/>
    </source>
</evidence>
<keyword evidence="10" id="KW-1185">Reference proteome</keyword>
<feature type="active site" description="Proton acceptor" evidence="6">
    <location>
        <position position="296"/>
    </location>
</feature>
<keyword evidence="4 5" id="KW-0119">Carbohydrate metabolism</keyword>
<dbReference type="Gene3D" id="2.70.98.10">
    <property type="match status" value="1"/>
</dbReference>
<dbReference type="GO" id="GO:0033499">
    <property type="term" value="P:galactose catabolic process via UDP-galactose, Leloir pathway"/>
    <property type="evidence" value="ECO:0007669"/>
    <property type="project" value="TreeGrafter"/>
</dbReference>
<dbReference type="PIRSF" id="PIRSF005096">
    <property type="entry name" value="GALM"/>
    <property type="match status" value="1"/>
</dbReference>
<accession>A0A2A9CV85</accession>
<dbReference type="GO" id="GO:0006006">
    <property type="term" value="P:glucose metabolic process"/>
    <property type="evidence" value="ECO:0007669"/>
    <property type="project" value="TreeGrafter"/>
</dbReference>
<dbReference type="CDD" id="cd09019">
    <property type="entry name" value="galactose_mutarotase_like"/>
    <property type="match status" value="1"/>
</dbReference>
<feature type="binding site" evidence="8">
    <location>
        <begin position="66"/>
        <end position="67"/>
    </location>
    <ligand>
        <name>beta-D-galactose</name>
        <dbReference type="ChEBI" id="CHEBI:27667"/>
    </ligand>
</feature>
<dbReference type="RefSeq" id="WP_098461439.1">
    <property type="nucleotide sequence ID" value="NZ_PDJC01000001.1"/>
</dbReference>
<evidence type="ECO:0000313" key="9">
    <source>
        <dbReference type="EMBL" id="PFG18056.1"/>
    </source>
</evidence>
<dbReference type="GO" id="GO:0005737">
    <property type="term" value="C:cytoplasm"/>
    <property type="evidence" value="ECO:0007669"/>
    <property type="project" value="TreeGrafter"/>
</dbReference>
<comment type="similarity">
    <text evidence="2 5">Belongs to the aldose epimerase family.</text>
</comment>
<dbReference type="InterPro" id="IPR047215">
    <property type="entry name" value="Galactose_mutarotase-like"/>
</dbReference>
<evidence type="ECO:0000256" key="3">
    <source>
        <dbReference type="ARBA" id="ARBA00023235"/>
    </source>
</evidence>
<dbReference type="GO" id="GO:0030246">
    <property type="term" value="F:carbohydrate binding"/>
    <property type="evidence" value="ECO:0007669"/>
    <property type="project" value="InterPro"/>
</dbReference>
<dbReference type="EMBL" id="PDJC01000001">
    <property type="protein sequence ID" value="PFG18056.1"/>
    <property type="molecule type" value="Genomic_DNA"/>
</dbReference>
<dbReference type="NCBIfam" id="NF008277">
    <property type="entry name" value="PRK11055.1"/>
    <property type="match status" value="1"/>
</dbReference>
<evidence type="ECO:0000256" key="5">
    <source>
        <dbReference type="PIRNR" id="PIRNR005096"/>
    </source>
</evidence>
<reference evidence="9 10" key="1">
    <citation type="submission" date="2017-10" db="EMBL/GenBank/DDBJ databases">
        <title>Sequencing the genomes of 1000 actinobacteria strains.</title>
        <authorList>
            <person name="Klenk H.-P."/>
        </authorList>
    </citation>
    <scope>NUCLEOTIDE SEQUENCE [LARGE SCALE GENOMIC DNA]</scope>
    <source>
        <strain evidence="9 10">DSM 15597</strain>
    </source>
</reference>
<dbReference type="InterPro" id="IPR014718">
    <property type="entry name" value="GH-type_carb-bd"/>
</dbReference>
<comment type="pathway">
    <text evidence="1 5">Carbohydrate metabolism; hexose metabolism.</text>
</comment>
<proteinExistence type="inferred from homology"/>
<sequence length="329" mass="35172">MMSAAAPILLANDDVRLELLPLGATIRRFEVAVDGGWRNILLGHPNLDDYTHNPGYLGASVGRFANRLAKSQFSLDGVDYRLVANEGVNQLHGGPDGFGTRLWDIAATGDDFVEFSLTSVDGDQGYPGEATITARYELVPGGAQITYRATTDAPTVINLTTHPYFNLDGEGAGDTNGHRLFVHASAYTPNHDDGIPTGEIRDVTGSAADFRSGPLFGAARERAEAEGITRNGGFDHNFVVDGTGMREHCRLVGSNGLTLTICSDQVAIQVYGGEHFAGEPGTSGRTYPRRAGVALETQGFPDAPNHPNFPSAVLRPGEEYLAVTQWLLS</sequence>
<feature type="active site" description="Proton donor" evidence="6">
    <location>
        <position position="162"/>
    </location>
</feature>
<feature type="binding site" evidence="7">
    <location>
        <position position="235"/>
    </location>
    <ligand>
        <name>beta-D-galactose</name>
        <dbReference type="ChEBI" id="CHEBI:27667"/>
    </ligand>
</feature>
<dbReference type="SUPFAM" id="SSF74650">
    <property type="entry name" value="Galactose mutarotase-like"/>
    <property type="match status" value="1"/>
</dbReference>
<protein>
    <recommendedName>
        <fullName evidence="5">Aldose 1-epimerase</fullName>
        <ecNumber evidence="5">5.1.3.3</ecNumber>
    </recommendedName>
</protein>
<dbReference type="EC" id="5.1.3.3" evidence="5"/>
<comment type="catalytic activity">
    <reaction evidence="5">
        <text>alpha-D-glucose = beta-D-glucose</text>
        <dbReference type="Rhea" id="RHEA:10264"/>
        <dbReference type="ChEBI" id="CHEBI:15903"/>
        <dbReference type="ChEBI" id="CHEBI:17925"/>
        <dbReference type="EC" id="5.1.3.3"/>
    </reaction>
</comment>
<organism evidence="9 10">
    <name type="scientific">Propionicimonas paludicola</name>
    <dbReference type="NCBI Taxonomy" id="185243"/>
    <lineage>
        <taxon>Bacteria</taxon>
        <taxon>Bacillati</taxon>
        <taxon>Actinomycetota</taxon>
        <taxon>Actinomycetes</taxon>
        <taxon>Propionibacteriales</taxon>
        <taxon>Nocardioidaceae</taxon>
        <taxon>Propionicimonas</taxon>
    </lineage>
</organism>
<dbReference type="Pfam" id="PF01263">
    <property type="entry name" value="Aldose_epim"/>
    <property type="match status" value="1"/>
</dbReference>
<dbReference type="UniPathway" id="UPA00242"/>
<name>A0A2A9CV85_9ACTN</name>
<dbReference type="InterPro" id="IPR011013">
    <property type="entry name" value="Gal_mutarotase_sf_dom"/>
</dbReference>
<dbReference type="InterPro" id="IPR008183">
    <property type="entry name" value="Aldose_1/G6P_1-epimerase"/>
</dbReference>
<evidence type="ECO:0000256" key="8">
    <source>
        <dbReference type="PIRSR" id="PIRSR005096-3"/>
    </source>
</evidence>
<evidence type="ECO:0000256" key="7">
    <source>
        <dbReference type="PIRSR" id="PIRSR005096-2"/>
    </source>
</evidence>
<comment type="caution">
    <text evidence="9">The sequence shown here is derived from an EMBL/GenBank/DDBJ whole genome shotgun (WGS) entry which is preliminary data.</text>
</comment>
<evidence type="ECO:0000256" key="2">
    <source>
        <dbReference type="ARBA" id="ARBA00006206"/>
    </source>
</evidence>